<evidence type="ECO:0000256" key="5">
    <source>
        <dbReference type="ARBA" id="ARBA00022960"/>
    </source>
</evidence>
<dbReference type="SUPFAM" id="SSF69360">
    <property type="entry name" value="Cell wall binding repeat"/>
    <property type="match status" value="1"/>
</dbReference>
<dbReference type="Proteomes" id="UP000886804">
    <property type="component" value="Unassembled WGS sequence"/>
</dbReference>
<dbReference type="PROSITE" id="PS51170">
    <property type="entry name" value="CW"/>
    <property type="match status" value="3"/>
</dbReference>
<feature type="compositionally biased region" description="Low complexity" evidence="12">
    <location>
        <begin position="40"/>
        <end position="65"/>
    </location>
</feature>
<feature type="signal peptide" evidence="13">
    <location>
        <begin position="1"/>
        <end position="29"/>
    </location>
</feature>
<feature type="compositionally biased region" description="Low complexity" evidence="12">
    <location>
        <begin position="343"/>
        <end position="358"/>
    </location>
</feature>
<dbReference type="AlphaFoldDB" id="A0A9D2L8G0"/>
<gene>
    <name evidence="15" type="ORF">H9716_08660</name>
</gene>
<feature type="active site" description="Proton acceptor" evidence="8">
    <location>
        <position position="122"/>
    </location>
</feature>
<keyword evidence="3" id="KW-0677">Repeat</keyword>
<dbReference type="PANTHER" id="PTHR21581:SF6">
    <property type="entry name" value="TRAFFICKING PROTEIN PARTICLE COMPLEX SUBUNIT 12"/>
    <property type="match status" value="1"/>
</dbReference>
<dbReference type="EMBL" id="DWYS01000102">
    <property type="protein sequence ID" value="HJB07918.1"/>
    <property type="molecule type" value="Genomic_DNA"/>
</dbReference>
<keyword evidence="5" id="KW-0133">Cell shape</keyword>
<dbReference type="Pfam" id="PF01473">
    <property type="entry name" value="Choline_bind_1"/>
    <property type="match status" value="1"/>
</dbReference>
<dbReference type="Gene3D" id="2.10.270.10">
    <property type="entry name" value="Cholin Binding"/>
    <property type="match status" value="1"/>
</dbReference>
<feature type="repeat" description="Cell wall-binding" evidence="10">
    <location>
        <begin position="364"/>
        <end position="383"/>
    </location>
</feature>
<feature type="active site" evidence="8">
    <location>
        <position position="177"/>
    </location>
</feature>
<evidence type="ECO:0000256" key="9">
    <source>
        <dbReference type="PIRSR" id="PIRSR618044-2"/>
    </source>
</evidence>
<feature type="chain" id="PRO_5039522208" evidence="13">
    <location>
        <begin position="30"/>
        <end position="466"/>
    </location>
</feature>
<reference evidence="15" key="1">
    <citation type="journal article" date="2021" name="PeerJ">
        <title>Extensive microbial diversity within the chicken gut microbiome revealed by metagenomics and culture.</title>
        <authorList>
            <person name="Gilroy R."/>
            <person name="Ravi A."/>
            <person name="Getino M."/>
            <person name="Pursley I."/>
            <person name="Horton D.L."/>
            <person name="Alikhan N.F."/>
            <person name="Baker D."/>
            <person name="Gharbi K."/>
            <person name="Hall N."/>
            <person name="Watson M."/>
            <person name="Adriaenssens E.M."/>
            <person name="Foster-Nyarko E."/>
            <person name="Jarju S."/>
            <person name="Secka A."/>
            <person name="Antonio M."/>
            <person name="Oren A."/>
            <person name="Chaudhuri R.R."/>
            <person name="La Ragione R."/>
            <person name="Hildebrand F."/>
            <person name="Pallen M.J."/>
        </authorList>
    </citation>
    <scope>NUCLEOTIDE SEQUENCE</scope>
    <source>
        <strain evidence="15">CHK188-4685</strain>
    </source>
</reference>
<dbReference type="GO" id="GO:0006508">
    <property type="term" value="P:proteolysis"/>
    <property type="evidence" value="ECO:0007669"/>
    <property type="project" value="InterPro"/>
</dbReference>
<evidence type="ECO:0000256" key="6">
    <source>
        <dbReference type="ARBA" id="ARBA00022984"/>
    </source>
</evidence>
<keyword evidence="4 15" id="KW-0378">Hydrolase</keyword>
<dbReference type="SUPFAM" id="SSF56601">
    <property type="entry name" value="beta-lactamase/transpeptidase-like"/>
    <property type="match status" value="1"/>
</dbReference>
<feature type="repeat" description="Cell wall-binding" evidence="10">
    <location>
        <begin position="427"/>
        <end position="446"/>
    </location>
</feature>
<evidence type="ECO:0000259" key="14">
    <source>
        <dbReference type="Pfam" id="PF00768"/>
    </source>
</evidence>
<evidence type="ECO:0000256" key="3">
    <source>
        <dbReference type="ARBA" id="ARBA00022737"/>
    </source>
</evidence>
<keyword evidence="2 13" id="KW-0732">Signal</keyword>
<dbReference type="InterPro" id="IPR001967">
    <property type="entry name" value="Peptidase_S11_N"/>
</dbReference>
<dbReference type="GO" id="GO:0009252">
    <property type="term" value="P:peptidoglycan biosynthetic process"/>
    <property type="evidence" value="ECO:0007669"/>
    <property type="project" value="UniProtKB-KW"/>
</dbReference>
<evidence type="ECO:0000313" key="16">
    <source>
        <dbReference type="Proteomes" id="UP000886804"/>
    </source>
</evidence>
<evidence type="ECO:0000256" key="7">
    <source>
        <dbReference type="ARBA" id="ARBA00023316"/>
    </source>
</evidence>
<dbReference type="GO" id="GO:0071555">
    <property type="term" value="P:cell wall organization"/>
    <property type="evidence" value="ECO:0007669"/>
    <property type="project" value="UniProtKB-KW"/>
</dbReference>
<dbReference type="PANTHER" id="PTHR21581">
    <property type="entry name" value="D-ALANYL-D-ALANINE CARBOXYPEPTIDASE"/>
    <property type="match status" value="1"/>
</dbReference>
<dbReference type="InterPro" id="IPR018337">
    <property type="entry name" value="Cell_wall/Cho-bd_repeat"/>
</dbReference>
<proteinExistence type="inferred from homology"/>
<feature type="compositionally biased region" description="Polar residues" evidence="12">
    <location>
        <begin position="71"/>
        <end position="83"/>
    </location>
</feature>
<dbReference type="Pfam" id="PF19127">
    <property type="entry name" value="Choline_bind_3"/>
    <property type="match status" value="1"/>
</dbReference>
<evidence type="ECO:0000256" key="10">
    <source>
        <dbReference type="PROSITE-ProRule" id="PRU00591"/>
    </source>
</evidence>
<evidence type="ECO:0000256" key="4">
    <source>
        <dbReference type="ARBA" id="ARBA00022801"/>
    </source>
</evidence>
<evidence type="ECO:0000256" key="11">
    <source>
        <dbReference type="RuleBase" id="RU004016"/>
    </source>
</evidence>
<keyword evidence="6" id="KW-0573">Peptidoglycan synthesis</keyword>
<feature type="active site" description="Acyl-ester intermediate" evidence="8">
    <location>
        <position position="119"/>
    </location>
</feature>
<reference evidence="15" key="2">
    <citation type="submission" date="2021-04" db="EMBL/GenBank/DDBJ databases">
        <authorList>
            <person name="Gilroy R."/>
        </authorList>
    </citation>
    <scope>NUCLEOTIDE SEQUENCE</scope>
    <source>
        <strain evidence="15">CHK188-4685</strain>
    </source>
</reference>
<dbReference type="GO" id="GO:0009002">
    <property type="term" value="F:serine-type D-Ala-D-Ala carboxypeptidase activity"/>
    <property type="evidence" value="ECO:0007669"/>
    <property type="project" value="InterPro"/>
</dbReference>
<dbReference type="InterPro" id="IPR018044">
    <property type="entry name" value="Peptidase_S11"/>
</dbReference>
<accession>A0A9D2L8G0</accession>
<name>A0A9D2L8G0_9FIRM</name>
<dbReference type="PRINTS" id="PR00725">
    <property type="entry name" value="DADACBPTASE1"/>
</dbReference>
<comment type="caution">
    <text evidence="15">The sequence shown here is derived from an EMBL/GenBank/DDBJ whole genome shotgun (WGS) entry which is preliminary data.</text>
</comment>
<evidence type="ECO:0000256" key="1">
    <source>
        <dbReference type="ARBA" id="ARBA00007164"/>
    </source>
</evidence>
<evidence type="ECO:0000256" key="13">
    <source>
        <dbReference type="SAM" id="SignalP"/>
    </source>
</evidence>
<feature type="region of interest" description="Disordered" evidence="12">
    <location>
        <begin position="40"/>
        <end position="84"/>
    </location>
</feature>
<feature type="domain" description="Peptidase S11 D-alanyl-D-alanine carboxypeptidase A N-terminal" evidence="14">
    <location>
        <begin position="84"/>
        <end position="318"/>
    </location>
</feature>
<feature type="repeat" description="Cell wall-binding" evidence="10">
    <location>
        <begin position="405"/>
        <end position="425"/>
    </location>
</feature>
<dbReference type="InterPro" id="IPR012338">
    <property type="entry name" value="Beta-lactam/transpept-like"/>
</dbReference>
<evidence type="ECO:0000256" key="12">
    <source>
        <dbReference type="SAM" id="MobiDB-lite"/>
    </source>
</evidence>
<feature type="region of interest" description="Disordered" evidence="12">
    <location>
        <begin position="343"/>
        <end position="365"/>
    </location>
</feature>
<feature type="binding site" evidence="9">
    <location>
        <position position="289"/>
    </location>
    <ligand>
        <name>substrate</name>
    </ligand>
</feature>
<sequence>MMKKNVRRILAAFGLSVVLTAGSVSLAWADMPVVIVPLEESQSQSGSPAPGQSGTSSSPTEQTGPVASRPETAQTQETAQPAVNVQEPEVAAQGASLYNATTGQFLYTKNADTQYYPASITKLMTALLVAENCNLSDTVTFSATATTNLEAGAVSLNLTEGDQLTVEQCLYALLLKSANEVGNALAEHVAGSNQAFADLMNAKAASLGCTNTHFNNPHGLNDPNHYTTAHDMALIAQAAFQNDTVRKVASTVSYTLPATKNSGARTITMGHKMLNPSSSNYYPGIIGGKTGYTSKAGNTLVTAVEKDGVRLIVVILKSSSTHYTDTKALLDYGFELVKQQGTAAQTGTSSGTNTSVTGPGASIQTGWKEDGTGWYYIKSNGAKASGEWLQIEGEEYYFDDNAYMATGWRNFTDGSWYYFHSTGAMAKNAWVEDNGKWFYLGSSGAMLTNTTTPDGYRVDGSGAWVS</sequence>
<organism evidence="15 16">
    <name type="scientific">Candidatus Enterocloster faecavium</name>
    <dbReference type="NCBI Taxonomy" id="2838560"/>
    <lineage>
        <taxon>Bacteria</taxon>
        <taxon>Bacillati</taxon>
        <taxon>Bacillota</taxon>
        <taxon>Clostridia</taxon>
        <taxon>Lachnospirales</taxon>
        <taxon>Lachnospiraceae</taxon>
        <taxon>Enterocloster</taxon>
    </lineage>
</organism>
<dbReference type="Pfam" id="PF00768">
    <property type="entry name" value="Peptidase_S11"/>
    <property type="match status" value="1"/>
</dbReference>
<keyword evidence="7" id="KW-0961">Cell wall biogenesis/degradation</keyword>
<dbReference type="GO" id="GO:0008360">
    <property type="term" value="P:regulation of cell shape"/>
    <property type="evidence" value="ECO:0007669"/>
    <property type="project" value="UniProtKB-KW"/>
</dbReference>
<evidence type="ECO:0000313" key="15">
    <source>
        <dbReference type="EMBL" id="HJB07918.1"/>
    </source>
</evidence>
<evidence type="ECO:0000256" key="2">
    <source>
        <dbReference type="ARBA" id="ARBA00022729"/>
    </source>
</evidence>
<comment type="similarity">
    <text evidence="1 11">Belongs to the peptidase S11 family.</text>
</comment>
<evidence type="ECO:0000256" key="8">
    <source>
        <dbReference type="PIRSR" id="PIRSR618044-1"/>
    </source>
</evidence>
<protein>
    <submittedName>
        <fullName evidence="15">Serine hydrolase</fullName>
    </submittedName>
</protein>
<dbReference type="Gene3D" id="3.40.710.10">
    <property type="entry name" value="DD-peptidase/beta-lactamase superfamily"/>
    <property type="match status" value="1"/>
</dbReference>